<proteinExistence type="predicted"/>
<dbReference type="Pfam" id="PF18759">
    <property type="entry name" value="Plavaka"/>
    <property type="match status" value="1"/>
</dbReference>
<gene>
    <name evidence="2" type="ORF">B0H17DRAFT_1210445</name>
</gene>
<dbReference type="Proteomes" id="UP001221757">
    <property type="component" value="Unassembled WGS sequence"/>
</dbReference>
<feature type="compositionally biased region" description="Acidic residues" evidence="1">
    <location>
        <begin position="324"/>
        <end position="336"/>
    </location>
</feature>
<comment type="caution">
    <text evidence="2">The sequence shown here is derived from an EMBL/GenBank/DDBJ whole genome shotgun (WGS) entry which is preliminary data.</text>
</comment>
<feature type="compositionally biased region" description="Acidic residues" evidence="1">
    <location>
        <begin position="291"/>
        <end position="301"/>
    </location>
</feature>
<accession>A0AAD7G8V6</accession>
<evidence type="ECO:0000313" key="2">
    <source>
        <dbReference type="EMBL" id="KAJ7667158.1"/>
    </source>
</evidence>
<dbReference type="EMBL" id="JARKIE010000205">
    <property type="protein sequence ID" value="KAJ7667158.1"/>
    <property type="molecule type" value="Genomic_DNA"/>
</dbReference>
<sequence>MLKSLKAAGSAGMEMDCANGFVRKVFPILAAYIADYPEQYLVCCCMENSCPGCSCGPKERGDTSDAPVRNPVETLAALSAQSRGEYPTEFVDQNLRPINPFWADFPHCNIFACITPDLLHELHNGVFGDHMVKWATEATGGQADEIDQRFRAMTLHPTLRHFKKGISMTSQWTGTEHKNMEKVFLGVLAHATDPAVQLAVRGMLDFDAAWSAFHTSKDIFIKLGIRKHFNINKIHKLKHYVDSISKAGYNASNKRGYTRQMTVWLRRQEAIYKFGTYLQWAVPGYSAPVESGDDAEAEEEKEEKLDLAEEQEEARLDPSSAVDVPEDSDDEDDEVEEMPRSQPSLPSFTLAKKPGFPTLTAETIAADFHAPDLLDKIASFLESKYIVPRLEPAANTIFPVYKRVSISLPLIPEVGSRDVYDKIRAVKGEPSKLTAKGHNLGVMGTPLLMGFLLHRSV</sequence>
<dbReference type="AlphaFoldDB" id="A0AAD7G8V6"/>
<evidence type="ECO:0000313" key="3">
    <source>
        <dbReference type="Proteomes" id="UP001221757"/>
    </source>
</evidence>
<feature type="region of interest" description="Disordered" evidence="1">
    <location>
        <begin position="289"/>
        <end position="349"/>
    </location>
</feature>
<name>A0AAD7G8V6_MYCRO</name>
<protein>
    <submittedName>
        <fullName evidence="2">Uncharacterized protein</fullName>
    </submittedName>
</protein>
<organism evidence="2 3">
    <name type="scientific">Mycena rosella</name>
    <name type="common">Pink bonnet</name>
    <name type="synonym">Agaricus rosellus</name>
    <dbReference type="NCBI Taxonomy" id="1033263"/>
    <lineage>
        <taxon>Eukaryota</taxon>
        <taxon>Fungi</taxon>
        <taxon>Dikarya</taxon>
        <taxon>Basidiomycota</taxon>
        <taxon>Agaricomycotina</taxon>
        <taxon>Agaricomycetes</taxon>
        <taxon>Agaricomycetidae</taxon>
        <taxon>Agaricales</taxon>
        <taxon>Marasmiineae</taxon>
        <taxon>Mycenaceae</taxon>
        <taxon>Mycena</taxon>
    </lineage>
</organism>
<evidence type="ECO:0000256" key="1">
    <source>
        <dbReference type="SAM" id="MobiDB-lite"/>
    </source>
</evidence>
<keyword evidence="3" id="KW-1185">Reference proteome</keyword>
<reference evidence="2" key="1">
    <citation type="submission" date="2023-03" db="EMBL/GenBank/DDBJ databases">
        <title>Massive genome expansion in bonnet fungi (Mycena s.s.) driven by repeated elements and novel gene families across ecological guilds.</title>
        <authorList>
            <consortium name="Lawrence Berkeley National Laboratory"/>
            <person name="Harder C.B."/>
            <person name="Miyauchi S."/>
            <person name="Viragh M."/>
            <person name="Kuo A."/>
            <person name="Thoen E."/>
            <person name="Andreopoulos B."/>
            <person name="Lu D."/>
            <person name="Skrede I."/>
            <person name="Drula E."/>
            <person name="Henrissat B."/>
            <person name="Morin E."/>
            <person name="Kohler A."/>
            <person name="Barry K."/>
            <person name="LaButti K."/>
            <person name="Morin E."/>
            <person name="Salamov A."/>
            <person name="Lipzen A."/>
            <person name="Mereny Z."/>
            <person name="Hegedus B."/>
            <person name="Baldrian P."/>
            <person name="Stursova M."/>
            <person name="Weitz H."/>
            <person name="Taylor A."/>
            <person name="Grigoriev I.V."/>
            <person name="Nagy L.G."/>
            <person name="Martin F."/>
            <person name="Kauserud H."/>
        </authorList>
    </citation>
    <scope>NUCLEOTIDE SEQUENCE</scope>
    <source>
        <strain evidence="2">CBHHK067</strain>
    </source>
</reference>
<dbReference type="InterPro" id="IPR041078">
    <property type="entry name" value="Plavaka"/>
</dbReference>